<dbReference type="OrthoDB" id="31512at2157"/>
<name>C7NT38_HALUD</name>
<sequence length="445" mass="48167">MTDRTVDRINRSDGAIVTTFLVAGIGFVAGSPFLIVAATVPLWYAAASVIGTREDAEIRAHREMVRNGDGCDSDGTATREEPLTGDPGDVVAVRTTVENVGSEPIVDLRLVDGVPAELPVVDGTPRACVSLDAGETVTIEYDMELHRGEHTFEAVDVRTRDLTGTVVETWNVAATGAEALSCLPPIETVPLRGGANDFAGTVPTDDGGSGVEFYSVRDYEPGDAIGSIDWRRYARTRDLTTVEYRAERATRIVCLVDVRHNQFRGASQDRLAAAELSADAAERTFETLVEAGHPTGVVAVGDDNHSSVPPGTDPGTREAATTLLEAARSSKRLTNVPFWHFGMSKDPFTKIETTLPGEAQLYLFSSFVDDRPVELIERLRTQGYTVRVVSPDPIADDSTEGRFEALVRRTRLARARSAGARVVDWDRTRPLGIVLRNTIGTVTTR</sequence>
<dbReference type="eggNOG" id="arCOG02742">
    <property type="taxonomic scope" value="Archaea"/>
</dbReference>
<evidence type="ECO:0000313" key="4">
    <source>
        <dbReference type="EMBL" id="ACV12113.1"/>
    </source>
</evidence>
<proteinExistence type="predicted"/>
<feature type="domain" description="DUF58" evidence="3">
    <location>
        <begin position="215"/>
        <end position="318"/>
    </location>
</feature>
<dbReference type="Proteomes" id="UP000002071">
    <property type="component" value="Chromosome"/>
</dbReference>
<dbReference type="GeneID" id="8384237"/>
<keyword evidence="2" id="KW-0812">Transmembrane</keyword>
<dbReference type="RefSeq" id="WP_015789684.1">
    <property type="nucleotide sequence ID" value="NC_013158.1"/>
</dbReference>
<dbReference type="EMBL" id="CP001687">
    <property type="protein sequence ID" value="ACV12113.1"/>
    <property type="molecule type" value="Genomic_DNA"/>
</dbReference>
<keyword evidence="2" id="KW-1133">Transmembrane helix</keyword>
<dbReference type="STRING" id="519442.Huta_1944"/>
<dbReference type="HOGENOM" id="CLU_026973_1_0_2"/>
<dbReference type="PANTHER" id="PTHR33608:SF6">
    <property type="entry name" value="BLL2464 PROTEIN"/>
    <property type="match status" value="1"/>
</dbReference>
<accession>C7NT38</accession>
<dbReference type="PANTHER" id="PTHR33608">
    <property type="entry name" value="BLL2464 PROTEIN"/>
    <property type="match status" value="1"/>
</dbReference>
<dbReference type="Pfam" id="PF01882">
    <property type="entry name" value="DUF58"/>
    <property type="match status" value="1"/>
</dbReference>
<dbReference type="AlphaFoldDB" id="C7NT38"/>
<dbReference type="KEGG" id="hut:Huta_1944"/>
<evidence type="ECO:0000313" key="5">
    <source>
        <dbReference type="Proteomes" id="UP000002071"/>
    </source>
</evidence>
<gene>
    <name evidence="4" type="ordered locus">Huta_1944</name>
</gene>
<evidence type="ECO:0000256" key="1">
    <source>
        <dbReference type="SAM" id="MobiDB-lite"/>
    </source>
</evidence>
<protein>
    <recommendedName>
        <fullName evidence="3">DUF58 domain-containing protein</fullName>
    </recommendedName>
</protein>
<feature type="region of interest" description="Disordered" evidence="1">
    <location>
        <begin position="67"/>
        <end position="86"/>
    </location>
</feature>
<feature type="transmembrane region" description="Helical" evidence="2">
    <location>
        <begin position="20"/>
        <end position="44"/>
    </location>
</feature>
<evidence type="ECO:0000256" key="2">
    <source>
        <dbReference type="SAM" id="Phobius"/>
    </source>
</evidence>
<evidence type="ECO:0000259" key="3">
    <source>
        <dbReference type="Pfam" id="PF01882"/>
    </source>
</evidence>
<reference evidence="4 5" key="1">
    <citation type="journal article" date="2009" name="Stand. Genomic Sci.">
        <title>Complete genome sequence of Halorhabdus utahensis type strain (AX-2).</title>
        <authorList>
            <person name="Anderson I."/>
            <person name="Tindall B.J."/>
            <person name="Pomrenke H."/>
            <person name="Goker M."/>
            <person name="Lapidus A."/>
            <person name="Nolan M."/>
            <person name="Copeland A."/>
            <person name="Glavina Del Rio T."/>
            <person name="Chen F."/>
            <person name="Tice H."/>
            <person name="Cheng J.F."/>
            <person name="Lucas S."/>
            <person name="Chertkov O."/>
            <person name="Bruce D."/>
            <person name="Brettin T."/>
            <person name="Detter J.C."/>
            <person name="Han C."/>
            <person name="Goodwin L."/>
            <person name="Land M."/>
            <person name="Hauser L."/>
            <person name="Chang Y.J."/>
            <person name="Jeffries C.D."/>
            <person name="Pitluck S."/>
            <person name="Pati A."/>
            <person name="Mavromatis K."/>
            <person name="Ivanova N."/>
            <person name="Ovchinnikova G."/>
            <person name="Chen A."/>
            <person name="Palaniappan K."/>
            <person name="Chain P."/>
            <person name="Rohde M."/>
            <person name="Bristow J."/>
            <person name="Eisen J.A."/>
            <person name="Markowitz V."/>
            <person name="Hugenholtz P."/>
            <person name="Kyrpides N.C."/>
            <person name="Klenk H.P."/>
        </authorList>
    </citation>
    <scope>NUCLEOTIDE SEQUENCE [LARGE SCALE GENOMIC DNA]</scope>
    <source>
        <strain evidence="5">DSM 12940 / JCM 11049 / AX-2</strain>
    </source>
</reference>
<keyword evidence="5" id="KW-1185">Reference proteome</keyword>
<keyword evidence="2" id="KW-0472">Membrane</keyword>
<organism evidence="4 5">
    <name type="scientific">Halorhabdus utahensis (strain DSM 12940 / JCM 11049 / AX-2)</name>
    <dbReference type="NCBI Taxonomy" id="519442"/>
    <lineage>
        <taxon>Archaea</taxon>
        <taxon>Methanobacteriati</taxon>
        <taxon>Methanobacteriota</taxon>
        <taxon>Stenosarchaea group</taxon>
        <taxon>Halobacteria</taxon>
        <taxon>Halobacteriales</taxon>
        <taxon>Haloarculaceae</taxon>
        <taxon>Halorhabdus</taxon>
    </lineage>
</organism>
<dbReference type="InterPro" id="IPR002881">
    <property type="entry name" value="DUF58"/>
</dbReference>